<dbReference type="PROSITE" id="PS50010">
    <property type="entry name" value="DH_2"/>
    <property type="match status" value="1"/>
</dbReference>
<protein>
    <submittedName>
        <fullName evidence="5">Uncharacterized protein</fullName>
    </submittedName>
</protein>
<dbReference type="OrthoDB" id="2272012at2759"/>
<dbReference type="PANTHER" id="PTHR46572">
    <property type="entry name" value="RHO1 GDP-GTP EXCHANGE PROTEIN 1-RELATED"/>
    <property type="match status" value="1"/>
</dbReference>
<dbReference type="Pfam" id="PF00780">
    <property type="entry name" value="CNH"/>
    <property type="match status" value="1"/>
</dbReference>
<dbReference type="PANTHER" id="PTHR46572:SF1">
    <property type="entry name" value="RHO1 GUANINE NUCLEOTIDE EXCHANGE FACTOR TUS1"/>
    <property type="match status" value="1"/>
</dbReference>
<dbReference type="Gene3D" id="1.20.900.10">
    <property type="entry name" value="Dbl homology (DH) domain"/>
    <property type="match status" value="1"/>
</dbReference>
<proteinExistence type="predicted"/>
<reference evidence="5" key="1">
    <citation type="submission" date="2020-11" db="EMBL/GenBank/DDBJ databases">
        <authorList>
            <consortium name="DOE Joint Genome Institute"/>
            <person name="Ahrendt S."/>
            <person name="Riley R."/>
            <person name="Andreopoulos W."/>
            <person name="Labutti K."/>
            <person name="Pangilinan J."/>
            <person name="Ruiz-Duenas F.J."/>
            <person name="Barrasa J.M."/>
            <person name="Sanchez-Garcia M."/>
            <person name="Camarero S."/>
            <person name="Miyauchi S."/>
            <person name="Serrano A."/>
            <person name="Linde D."/>
            <person name="Babiker R."/>
            <person name="Drula E."/>
            <person name="Ayuso-Fernandez I."/>
            <person name="Pacheco R."/>
            <person name="Padilla G."/>
            <person name="Ferreira P."/>
            <person name="Barriuso J."/>
            <person name="Kellner H."/>
            <person name="Castanera R."/>
            <person name="Alfaro M."/>
            <person name="Ramirez L."/>
            <person name="Pisabarro A.G."/>
            <person name="Kuo A."/>
            <person name="Tritt A."/>
            <person name="Lipzen A."/>
            <person name="He G."/>
            <person name="Yan M."/>
            <person name="Ng V."/>
            <person name="Cullen D."/>
            <person name="Martin F."/>
            <person name="Rosso M.-N."/>
            <person name="Henrissat B."/>
            <person name="Hibbett D."/>
            <person name="Martinez A.T."/>
            <person name="Grigoriev I.V."/>
        </authorList>
    </citation>
    <scope>NUCLEOTIDE SEQUENCE</scope>
    <source>
        <strain evidence="5">CIRM-BRFM 674</strain>
    </source>
</reference>
<dbReference type="SMART" id="SM00325">
    <property type="entry name" value="RhoGEF"/>
    <property type="match status" value="1"/>
</dbReference>
<evidence type="ECO:0000313" key="5">
    <source>
        <dbReference type="EMBL" id="KAF9471223.1"/>
    </source>
</evidence>
<dbReference type="GO" id="GO:0035556">
    <property type="term" value="P:intracellular signal transduction"/>
    <property type="evidence" value="ECO:0007669"/>
    <property type="project" value="InterPro"/>
</dbReference>
<feature type="domain" description="CNH" evidence="4">
    <location>
        <begin position="444"/>
        <end position="763"/>
    </location>
</feature>
<name>A0A9P5YLQ9_9AGAR</name>
<dbReference type="InterPro" id="IPR001849">
    <property type="entry name" value="PH_domain"/>
</dbReference>
<evidence type="ECO:0000259" key="3">
    <source>
        <dbReference type="PROSITE" id="PS50010"/>
    </source>
</evidence>
<sequence length="813" mass="92062">MIVPSISSEEALSRFQAGKLTDSEQEWHRLVPVEAQEALGKREVQRQSVIFEVIKSEREYVADLEAVQDVFIKGLRSANPPILRESRLQEFINGLFGNLDQILAYHQRLLAALFARQREQHPLVQSIADIILDTTIKSDFRAIYEVYIKHYPLAESHHRKQLKLNRAYELFIHSASNDPRIRKRDLITFLSRPVTKLPRLNLLLEQILKLTETEYNHPDLETLPIIQGILKDCIKSTQPGIEAAESKVKFWALCESLVFQKGEIIDMDLYDESRSLVYTSAVFRRVRTETGFSEKWSDLDAALIDNYFILTREEKRPNGVIRRLLMSRPMPLSFLRLGAFNDSPETRREKAADDGGILDGWRTQSVPIYPFTIYHAGNKSTRRYTLYVTSETQRKKWYNAFVDAIGVHKVRQDANMWFNPQNITDGFFRSPPRDPSRQSNAVITSRIRCAVPYMYGSPGRRYLAVGCGPGVYVGPANSEKFKRVLTHKNPIAMAAYTTWENKVFNRLVVQVDSSLLSYSLDILTRVSLGQSDPHSLDASLDRIGGSDLSVTLFRHVNVAGRALLICASKRRMATSMNLHVFEAVNAAELSLVPRRSSTSVPRTFRPFGETGYIPRDASDIVGLSKTVGVCTTTGIITLDPTNVVQSAVTIVPELRGASEDENMANLKSRTEGLKPLGFVRANPAELLVIYDEIGFYIDKHGVPARRCGYIKWEVKAVSYAYRNGQILLISPEFIEVRNITTSRLVQVIEGRDIRLLYSVPYMSKEDPVLVAMQGGKDDKDGVSDKIVELTETQELSMVTPTTATTSIWDEWDM</sequence>
<dbReference type="PROSITE" id="PS50219">
    <property type="entry name" value="CNH"/>
    <property type="match status" value="1"/>
</dbReference>
<dbReference type="PROSITE" id="PS50003">
    <property type="entry name" value="PH_DOMAIN"/>
    <property type="match status" value="1"/>
</dbReference>
<evidence type="ECO:0000313" key="6">
    <source>
        <dbReference type="Proteomes" id="UP000807469"/>
    </source>
</evidence>
<dbReference type="InterPro" id="IPR001331">
    <property type="entry name" value="GDS_CDC24_CS"/>
</dbReference>
<dbReference type="CDD" id="cd00160">
    <property type="entry name" value="RhoGEF"/>
    <property type="match status" value="1"/>
</dbReference>
<dbReference type="GO" id="GO:0005085">
    <property type="term" value="F:guanyl-nucleotide exchange factor activity"/>
    <property type="evidence" value="ECO:0007669"/>
    <property type="project" value="UniProtKB-KW"/>
</dbReference>
<dbReference type="AlphaFoldDB" id="A0A9P5YLQ9"/>
<evidence type="ECO:0000259" key="2">
    <source>
        <dbReference type="PROSITE" id="PS50003"/>
    </source>
</evidence>
<dbReference type="InterPro" id="IPR011993">
    <property type="entry name" value="PH-like_dom_sf"/>
</dbReference>
<gene>
    <name evidence="5" type="ORF">BDN70DRAFT_820276</name>
</gene>
<dbReference type="Gene3D" id="2.30.29.30">
    <property type="entry name" value="Pleckstrin-homology domain (PH domain)/Phosphotyrosine-binding domain (PTB)"/>
    <property type="match status" value="1"/>
</dbReference>
<dbReference type="SUPFAM" id="SSF48065">
    <property type="entry name" value="DBL homology domain (DH-domain)"/>
    <property type="match status" value="1"/>
</dbReference>
<dbReference type="InterPro" id="IPR035899">
    <property type="entry name" value="DBL_dom_sf"/>
</dbReference>
<keyword evidence="1" id="KW-0344">Guanine-nucleotide releasing factor</keyword>
<dbReference type="Proteomes" id="UP000807469">
    <property type="component" value="Unassembled WGS sequence"/>
</dbReference>
<dbReference type="EMBL" id="MU155731">
    <property type="protein sequence ID" value="KAF9471223.1"/>
    <property type="molecule type" value="Genomic_DNA"/>
</dbReference>
<dbReference type="SMART" id="SM00036">
    <property type="entry name" value="CNH"/>
    <property type="match status" value="1"/>
</dbReference>
<keyword evidence="6" id="KW-1185">Reference proteome</keyword>
<evidence type="ECO:0000256" key="1">
    <source>
        <dbReference type="ARBA" id="ARBA00022658"/>
    </source>
</evidence>
<organism evidence="5 6">
    <name type="scientific">Pholiota conissans</name>
    <dbReference type="NCBI Taxonomy" id="109636"/>
    <lineage>
        <taxon>Eukaryota</taxon>
        <taxon>Fungi</taxon>
        <taxon>Dikarya</taxon>
        <taxon>Basidiomycota</taxon>
        <taxon>Agaricomycotina</taxon>
        <taxon>Agaricomycetes</taxon>
        <taxon>Agaricomycetidae</taxon>
        <taxon>Agaricales</taxon>
        <taxon>Agaricineae</taxon>
        <taxon>Strophariaceae</taxon>
        <taxon>Pholiota</taxon>
    </lineage>
</organism>
<dbReference type="SUPFAM" id="SSF50729">
    <property type="entry name" value="PH domain-like"/>
    <property type="match status" value="1"/>
</dbReference>
<comment type="caution">
    <text evidence="5">The sequence shown here is derived from an EMBL/GenBank/DDBJ whole genome shotgun (WGS) entry which is preliminary data.</text>
</comment>
<accession>A0A9P5YLQ9</accession>
<evidence type="ECO:0000259" key="4">
    <source>
        <dbReference type="PROSITE" id="PS50219"/>
    </source>
</evidence>
<dbReference type="InterPro" id="IPR052233">
    <property type="entry name" value="Rho-type_GEFs"/>
</dbReference>
<dbReference type="InterPro" id="IPR001180">
    <property type="entry name" value="CNH_dom"/>
</dbReference>
<dbReference type="InterPro" id="IPR000219">
    <property type="entry name" value="DH_dom"/>
</dbReference>
<feature type="domain" description="DH" evidence="3">
    <location>
        <begin position="45"/>
        <end position="240"/>
    </location>
</feature>
<dbReference type="Pfam" id="PF00621">
    <property type="entry name" value="RhoGEF"/>
    <property type="match status" value="1"/>
</dbReference>
<dbReference type="PROSITE" id="PS00741">
    <property type="entry name" value="DH_1"/>
    <property type="match status" value="1"/>
</dbReference>
<feature type="domain" description="PH" evidence="2">
    <location>
        <begin position="275"/>
        <end position="406"/>
    </location>
</feature>